<evidence type="ECO:0000259" key="4">
    <source>
        <dbReference type="PROSITE" id="PS50887"/>
    </source>
</evidence>
<dbReference type="SUPFAM" id="SSF55073">
    <property type="entry name" value="Nucleotide cyclase"/>
    <property type="match status" value="1"/>
</dbReference>
<evidence type="ECO:0000313" key="6">
    <source>
        <dbReference type="Proteomes" id="UP000782312"/>
    </source>
</evidence>
<dbReference type="SMART" id="SM00267">
    <property type="entry name" value="GGDEF"/>
    <property type="match status" value="1"/>
</dbReference>
<dbReference type="GO" id="GO:0043709">
    <property type="term" value="P:cell adhesion involved in single-species biofilm formation"/>
    <property type="evidence" value="ECO:0007669"/>
    <property type="project" value="TreeGrafter"/>
</dbReference>
<dbReference type="FunFam" id="3.30.70.270:FF:000001">
    <property type="entry name" value="Diguanylate cyclase domain protein"/>
    <property type="match status" value="1"/>
</dbReference>
<dbReference type="AlphaFoldDB" id="A0A932HYI1"/>
<evidence type="ECO:0000256" key="1">
    <source>
        <dbReference type="ARBA" id="ARBA00012528"/>
    </source>
</evidence>
<dbReference type="GO" id="GO:1902201">
    <property type="term" value="P:negative regulation of bacterial-type flagellum-dependent cell motility"/>
    <property type="evidence" value="ECO:0007669"/>
    <property type="project" value="TreeGrafter"/>
</dbReference>
<comment type="caution">
    <text evidence="5">The sequence shown here is derived from an EMBL/GenBank/DDBJ whole genome shotgun (WGS) entry which is preliminary data.</text>
</comment>
<sequence length="382" mass="42033">MAPDPLDEEGWPVPEPEEEAIPPGPEEARTAPSYGESAFLMNLLSAPSREALSPLAELEGDALIQAFLSGGPAKPWVTALWLPPEAARRAAALLDAAQLRNHPEPAHDTVRALRESPPQLLLVHVRDNPAIAEVFLQMAFEKGDVPRPMTVLLVPDERSPLLAAPPAWAHAVLPLSLPDAALSRGLEPLLRLSLARRDLEMIFLAHRVGREQLHRVTFTDPLTGLTNRAGFNEMSARELSRVSRTKGSLGLVILDIDHFKKINDTHGHPAGDSVLRELARVLRREIRALDHAIRFGGEEFGLLLPHTDFPEMLLVAERIRAEVEKTHFEAMPGAGAVTISMGALCIYANRRASMAEMYKMCDELLYQAKQGGRNRVVPGKFE</sequence>
<feature type="domain" description="GGDEF" evidence="4">
    <location>
        <begin position="247"/>
        <end position="381"/>
    </location>
</feature>
<dbReference type="InterPro" id="IPR029787">
    <property type="entry name" value="Nucleotide_cyclase"/>
</dbReference>
<dbReference type="Pfam" id="PF00990">
    <property type="entry name" value="GGDEF"/>
    <property type="match status" value="1"/>
</dbReference>
<accession>A0A932HYI1</accession>
<feature type="region of interest" description="Disordered" evidence="3">
    <location>
        <begin position="1"/>
        <end position="31"/>
    </location>
</feature>
<proteinExistence type="predicted"/>
<dbReference type="PANTHER" id="PTHR45138">
    <property type="entry name" value="REGULATORY COMPONENTS OF SENSORY TRANSDUCTION SYSTEM"/>
    <property type="match status" value="1"/>
</dbReference>
<dbReference type="EMBL" id="JACPUR010000017">
    <property type="protein sequence ID" value="MBI3127388.1"/>
    <property type="molecule type" value="Genomic_DNA"/>
</dbReference>
<dbReference type="InterPro" id="IPR050469">
    <property type="entry name" value="Diguanylate_Cyclase"/>
</dbReference>
<dbReference type="Gene3D" id="3.30.70.270">
    <property type="match status" value="1"/>
</dbReference>
<reference evidence="5" key="1">
    <citation type="submission" date="2020-07" db="EMBL/GenBank/DDBJ databases">
        <title>Huge and variable diversity of episymbiotic CPR bacteria and DPANN archaea in groundwater ecosystems.</title>
        <authorList>
            <person name="He C.Y."/>
            <person name="Keren R."/>
            <person name="Whittaker M."/>
            <person name="Farag I.F."/>
            <person name="Doudna J."/>
            <person name="Cate J.H.D."/>
            <person name="Banfield J.F."/>
        </authorList>
    </citation>
    <scope>NUCLEOTIDE SEQUENCE</scope>
    <source>
        <strain evidence="5">NC_groundwater_763_Ag_S-0.2um_68_21</strain>
    </source>
</reference>
<dbReference type="GO" id="GO:0052621">
    <property type="term" value="F:diguanylate cyclase activity"/>
    <property type="evidence" value="ECO:0007669"/>
    <property type="project" value="UniProtKB-EC"/>
</dbReference>
<comment type="catalytic activity">
    <reaction evidence="2">
        <text>2 GTP = 3',3'-c-di-GMP + 2 diphosphate</text>
        <dbReference type="Rhea" id="RHEA:24898"/>
        <dbReference type="ChEBI" id="CHEBI:33019"/>
        <dbReference type="ChEBI" id="CHEBI:37565"/>
        <dbReference type="ChEBI" id="CHEBI:58805"/>
        <dbReference type="EC" id="2.7.7.65"/>
    </reaction>
</comment>
<organism evidence="5 6">
    <name type="scientific">Tectimicrobiota bacterium</name>
    <dbReference type="NCBI Taxonomy" id="2528274"/>
    <lineage>
        <taxon>Bacteria</taxon>
        <taxon>Pseudomonadati</taxon>
        <taxon>Nitrospinota/Tectimicrobiota group</taxon>
        <taxon>Candidatus Tectimicrobiota</taxon>
    </lineage>
</organism>
<dbReference type="PANTHER" id="PTHR45138:SF9">
    <property type="entry name" value="DIGUANYLATE CYCLASE DGCM-RELATED"/>
    <property type="match status" value="1"/>
</dbReference>
<evidence type="ECO:0000256" key="2">
    <source>
        <dbReference type="ARBA" id="ARBA00034247"/>
    </source>
</evidence>
<dbReference type="NCBIfam" id="TIGR00254">
    <property type="entry name" value="GGDEF"/>
    <property type="match status" value="1"/>
</dbReference>
<gene>
    <name evidence="5" type="ORF">HYZ11_07270</name>
</gene>
<name>A0A932HYI1_UNCTE</name>
<evidence type="ECO:0000313" key="5">
    <source>
        <dbReference type="EMBL" id="MBI3127388.1"/>
    </source>
</evidence>
<dbReference type="GO" id="GO:0005886">
    <property type="term" value="C:plasma membrane"/>
    <property type="evidence" value="ECO:0007669"/>
    <property type="project" value="TreeGrafter"/>
</dbReference>
<dbReference type="PROSITE" id="PS50887">
    <property type="entry name" value="GGDEF"/>
    <property type="match status" value="1"/>
</dbReference>
<evidence type="ECO:0000256" key="3">
    <source>
        <dbReference type="SAM" id="MobiDB-lite"/>
    </source>
</evidence>
<dbReference type="InterPro" id="IPR000160">
    <property type="entry name" value="GGDEF_dom"/>
</dbReference>
<dbReference type="Proteomes" id="UP000782312">
    <property type="component" value="Unassembled WGS sequence"/>
</dbReference>
<dbReference type="CDD" id="cd01949">
    <property type="entry name" value="GGDEF"/>
    <property type="match status" value="1"/>
</dbReference>
<protein>
    <recommendedName>
        <fullName evidence="1">diguanylate cyclase</fullName>
        <ecNumber evidence="1">2.7.7.65</ecNumber>
    </recommendedName>
</protein>
<dbReference type="InterPro" id="IPR043128">
    <property type="entry name" value="Rev_trsase/Diguanyl_cyclase"/>
</dbReference>
<dbReference type="EC" id="2.7.7.65" evidence="1"/>
<feature type="compositionally biased region" description="Acidic residues" evidence="3">
    <location>
        <begin position="1"/>
        <end position="20"/>
    </location>
</feature>